<proteinExistence type="predicted"/>
<accession>A0A162BXQ1</accession>
<dbReference type="EMBL" id="LRGB01016033">
    <property type="protein sequence ID" value="KZR98730.1"/>
    <property type="molecule type" value="Genomic_DNA"/>
</dbReference>
<dbReference type="OrthoDB" id="6400337at2759"/>
<evidence type="ECO:0000313" key="1">
    <source>
        <dbReference type="EMBL" id="KZR98730.1"/>
    </source>
</evidence>
<dbReference type="Proteomes" id="UP000076858">
    <property type="component" value="Unassembled WGS sequence"/>
</dbReference>
<reference evidence="1 2" key="1">
    <citation type="submission" date="2016-03" db="EMBL/GenBank/DDBJ databases">
        <title>EvidentialGene: Evidence-directed Construction of Genes on Genomes.</title>
        <authorList>
            <person name="Gilbert D.G."/>
            <person name="Choi J.-H."/>
            <person name="Mockaitis K."/>
            <person name="Colbourne J."/>
            <person name="Pfrender M."/>
        </authorList>
    </citation>
    <scope>NUCLEOTIDE SEQUENCE [LARGE SCALE GENOMIC DNA]</scope>
    <source>
        <strain evidence="1 2">Xinb3</strain>
        <tissue evidence="1">Complete organism</tissue>
    </source>
</reference>
<gene>
    <name evidence="1" type="ORF">APZ42_005720</name>
</gene>
<protein>
    <submittedName>
        <fullName evidence="1">Uncharacterized protein</fullName>
    </submittedName>
</protein>
<comment type="caution">
    <text evidence="1">The sequence shown here is derived from an EMBL/GenBank/DDBJ whole genome shotgun (WGS) entry which is preliminary data.</text>
</comment>
<sequence length="167" mass="18915">MHFGVESPFQAHRLVWYSKMQTSFNTSPSIRKIPNFCLEIEALDMEMVVSRAKKVLRKESEEEGVRTPSTIPHFEVDLHVDGLEIFQNSEKPGMIAILGRVHSIAPSFASTVQPTVLDFSNPFIIGFEHGQVKASAKELMKLTIDEFKRLCPHNLEAEGREFTASLR</sequence>
<name>A0A162BXQ1_9CRUS</name>
<keyword evidence="2" id="KW-1185">Reference proteome</keyword>
<evidence type="ECO:0000313" key="2">
    <source>
        <dbReference type="Proteomes" id="UP000076858"/>
    </source>
</evidence>
<dbReference type="AlphaFoldDB" id="A0A162BXQ1"/>
<organism evidence="1 2">
    <name type="scientific">Daphnia magna</name>
    <dbReference type="NCBI Taxonomy" id="35525"/>
    <lineage>
        <taxon>Eukaryota</taxon>
        <taxon>Metazoa</taxon>
        <taxon>Ecdysozoa</taxon>
        <taxon>Arthropoda</taxon>
        <taxon>Crustacea</taxon>
        <taxon>Branchiopoda</taxon>
        <taxon>Diplostraca</taxon>
        <taxon>Cladocera</taxon>
        <taxon>Anomopoda</taxon>
        <taxon>Daphniidae</taxon>
        <taxon>Daphnia</taxon>
    </lineage>
</organism>
<feature type="non-terminal residue" evidence="1">
    <location>
        <position position="167"/>
    </location>
</feature>